<dbReference type="GO" id="GO:0005886">
    <property type="term" value="C:plasma membrane"/>
    <property type="evidence" value="ECO:0007669"/>
    <property type="project" value="UniProtKB-SubCell"/>
</dbReference>
<keyword evidence="2 7" id="KW-0813">Transport</keyword>
<comment type="similarity">
    <text evidence="7">Belongs to the binding-protein-dependent transport system permease family.</text>
</comment>
<dbReference type="PANTHER" id="PTHR43005">
    <property type="entry name" value="BLR7065 PROTEIN"/>
    <property type="match status" value="1"/>
</dbReference>
<dbReference type="InterPro" id="IPR035906">
    <property type="entry name" value="MetI-like_sf"/>
</dbReference>
<accession>A0A6J4VPR0</accession>
<feature type="transmembrane region" description="Helical" evidence="7">
    <location>
        <begin position="286"/>
        <end position="308"/>
    </location>
</feature>
<comment type="subcellular location">
    <subcellularLocation>
        <location evidence="1 7">Cell membrane</location>
        <topology evidence="1 7">Multi-pass membrane protein</topology>
    </subcellularLocation>
</comment>
<sequence length="315" mass="35090">MAIAQARPQRQFREAAAEGAGRNKAEPPSTHRMLIWPALIFAIAVTQLPFLLTIWYSLQRWNLNRPEQRGFVGLSNYTTLLTRDPSFREALVVTLLFVVAAVLASLVLGLAFAELLNHRFPGRGIVRTMLITPFLIMPAVAALTWKNQMLNPNFGVVDWFLQTAVPGDFAPNWLGEFPQASVIFVYVWRWSPFMMLILLAGMQSISEEVREAARVDGATAWQEFKDITFPHLSRFIQLGALLGTVFIVQEIDPIYILTRGGPGSVTTTLPYLVYEKAREAFNVGQGAALGVIVVILANIAITALLRVIDRLLKEA</sequence>
<dbReference type="InterPro" id="IPR000515">
    <property type="entry name" value="MetI-like"/>
</dbReference>
<evidence type="ECO:0000256" key="8">
    <source>
        <dbReference type="SAM" id="MobiDB-lite"/>
    </source>
</evidence>
<dbReference type="PROSITE" id="PS50928">
    <property type="entry name" value="ABC_TM1"/>
    <property type="match status" value="1"/>
</dbReference>
<keyword evidence="3" id="KW-1003">Cell membrane</keyword>
<evidence type="ECO:0000259" key="9">
    <source>
        <dbReference type="PROSITE" id="PS50928"/>
    </source>
</evidence>
<feature type="compositionally biased region" description="Basic and acidic residues" evidence="8">
    <location>
        <begin position="11"/>
        <end position="25"/>
    </location>
</feature>
<evidence type="ECO:0000256" key="2">
    <source>
        <dbReference type="ARBA" id="ARBA00022448"/>
    </source>
</evidence>
<feature type="region of interest" description="Disordered" evidence="8">
    <location>
        <begin position="1"/>
        <end position="28"/>
    </location>
</feature>
<gene>
    <name evidence="10" type="ORF">AVDCRST_MAG59-5239</name>
</gene>
<proteinExistence type="inferred from homology"/>
<dbReference type="SUPFAM" id="SSF161098">
    <property type="entry name" value="MetI-like"/>
    <property type="match status" value="1"/>
</dbReference>
<organism evidence="10">
    <name type="scientific">uncultured Thermomicrobiales bacterium</name>
    <dbReference type="NCBI Taxonomy" id="1645740"/>
    <lineage>
        <taxon>Bacteria</taxon>
        <taxon>Pseudomonadati</taxon>
        <taxon>Thermomicrobiota</taxon>
        <taxon>Thermomicrobia</taxon>
        <taxon>Thermomicrobiales</taxon>
        <taxon>environmental samples</taxon>
    </lineage>
</organism>
<reference evidence="10" key="1">
    <citation type="submission" date="2020-02" db="EMBL/GenBank/DDBJ databases">
        <authorList>
            <person name="Meier V. D."/>
        </authorList>
    </citation>
    <scope>NUCLEOTIDE SEQUENCE</scope>
    <source>
        <strain evidence="10">AVDCRST_MAG59</strain>
    </source>
</reference>
<dbReference type="Gene3D" id="1.10.3720.10">
    <property type="entry name" value="MetI-like"/>
    <property type="match status" value="1"/>
</dbReference>
<dbReference type="CDD" id="cd06261">
    <property type="entry name" value="TM_PBP2"/>
    <property type="match status" value="1"/>
</dbReference>
<keyword evidence="6 7" id="KW-0472">Membrane</keyword>
<feature type="transmembrane region" description="Helical" evidence="7">
    <location>
        <begin position="180"/>
        <end position="200"/>
    </location>
</feature>
<evidence type="ECO:0000313" key="10">
    <source>
        <dbReference type="EMBL" id="CAA9584206.1"/>
    </source>
</evidence>
<dbReference type="GO" id="GO:0055085">
    <property type="term" value="P:transmembrane transport"/>
    <property type="evidence" value="ECO:0007669"/>
    <property type="project" value="InterPro"/>
</dbReference>
<feature type="transmembrane region" description="Helical" evidence="7">
    <location>
        <begin position="34"/>
        <end position="58"/>
    </location>
</feature>
<evidence type="ECO:0000256" key="7">
    <source>
        <dbReference type="RuleBase" id="RU363032"/>
    </source>
</evidence>
<dbReference type="Pfam" id="PF00528">
    <property type="entry name" value="BPD_transp_1"/>
    <property type="match status" value="1"/>
</dbReference>
<evidence type="ECO:0000256" key="1">
    <source>
        <dbReference type="ARBA" id="ARBA00004651"/>
    </source>
</evidence>
<dbReference type="AlphaFoldDB" id="A0A6J4VPR0"/>
<feature type="transmembrane region" description="Helical" evidence="7">
    <location>
        <begin position="125"/>
        <end position="145"/>
    </location>
</feature>
<name>A0A6J4VPR0_9BACT</name>
<protein>
    <submittedName>
        <fullName evidence="10">Various polyols ABC transporter, permease component 1</fullName>
    </submittedName>
</protein>
<evidence type="ECO:0000256" key="4">
    <source>
        <dbReference type="ARBA" id="ARBA00022692"/>
    </source>
</evidence>
<evidence type="ECO:0000256" key="5">
    <source>
        <dbReference type="ARBA" id="ARBA00022989"/>
    </source>
</evidence>
<dbReference type="EMBL" id="CADCWF010000367">
    <property type="protein sequence ID" value="CAA9584206.1"/>
    <property type="molecule type" value="Genomic_DNA"/>
</dbReference>
<evidence type="ECO:0000256" key="3">
    <source>
        <dbReference type="ARBA" id="ARBA00022475"/>
    </source>
</evidence>
<feature type="domain" description="ABC transmembrane type-1" evidence="9">
    <location>
        <begin position="91"/>
        <end position="305"/>
    </location>
</feature>
<evidence type="ECO:0000256" key="6">
    <source>
        <dbReference type="ARBA" id="ARBA00023136"/>
    </source>
</evidence>
<keyword evidence="5 7" id="KW-1133">Transmembrane helix</keyword>
<feature type="transmembrane region" description="Helical" evidence="7">
    <location>
        <begin position="90"/>
        <end position="113"/>
    </location>
</feature>
<keyword evidence="4 7" id="KW-0812">Transmembrane</keyword>
<dbReference type="PANTHER" id="PTHR43005:SF2">
    <property type="entry name" value="INTEGRAL MEMBRANE SUGAR TRANSPORT PROTEIN"/>
    <property type="match status" value="1"/>
</dbReference>